<feature type="transmembrane region" description="Helical" evidence="2">
    <location>
        <begin position="12"/>
        <end position="33"/>
    </location>
</feature>
<evidence type="ECO:0000313" key="5">
    <source>
        <dbReference type="Proteomes" id="UP000261174"/>
    </source>
</evidence>
<dbReference type="RefSeq" id="WP_116857033.1">
    <property type="nucleotide sequence ID" value="NZ_QTJV01000015.1"/>
</dbReference>
<organism evidence="4 5">
    <name type="scientific">Chitinophaga silvisoli</name>
    <dbReference type="NCBI Taxonomy" id="2291814"/>
    <lineage>
        <taxon>Bacteria</taxon>
        <taxon>Pseudomonadati</taxon>
        <taxon>Bacteroidota</taxon>
        <taxon>Chitinophagia</taxon>
        <taxon>Chitinophagales</taxon>
        <taxon>Chitinophagaceae</taxon>
        <taxon>Chitinophaga</taxon>
    </lineage>
</organism>
<evidence type="ECO:0000259" key="3">
    <source>
        <dbReference type="Pfam" id="PF14257"/>
    </source>
</evidence>
<keyword evidence="2" id="KW-0472">Membrane</keyword>
<gene>
    <name evidence="4" type="ORF">DXN04_29610</name>
</gene>
<keyword evidence="1" id="KW-0175">Coiled coil</keyword>
<dbReference type="InterPro" id="IPR025645">
    <property type="entry name" value="DUF4349"/>
</dbReference>
<feature type="transmembrane region" description="Helical" evidence="2">
    <location>
        <begin position="262"/>
        <end position="284"/>
    </location>
</feature>
<dbReference type="OrthoDB" id="651340at2"/>
<keyword evidence="5" id="KW-1185">Reference proteome</keyword>
<dbReference type="EMBL" id="QTJV01000015">
    <property type="protein sequence ID" value="RFM31286.1"/>
    <property type="molecule type" value="Genomic_DNA"/>
</dbReference>
<feature type="domain" description="DUF4349" evidence="3">
    <location>
        <begin position="88"/>
        <end position="280"/>
    </location>
</feature>
<dbReference type="Pfam" id="PF14257">
    <property type="entry name" value="DUF4349"/>
    <property type="match status" value="1"/>
</dbReference>
<name>A0A3E1NTN0_9BACT</name>
<reference evidence="4 5" key="1">
    <citation type="submission" date="2018-08" db="EMBL/GenBank/DDBJ databases">
        <title>Chitinophaga sp. K20C18050901, a novel bacterium isolated from forest soil.</title>
        <authorList>
            <person name="Wang C."/>
        </authorList>
    </citation>
    <scope>NUCLEOTIDE SEQUENCE [LARGE SCALE GENOMIC DNA]</scope>
    <source>
        <strain evidence="4 5">K20C18050901</strain>
    </source>
</reference>
<proteinExistence type="predicted"/>
<dbReference type="Proteomes" id="UP000261174">
    <property type="component" value="Unassembled WGS sequence"/>
</dbReference>
<sequence>MQTSIKTRFWRLFRWGVGVFMLMFIFRLIYGYVASHTNSSGDYYENYFDQVNGLRRNYATSKLDMGSKMSMAPAGNPQPDFSTSQKYEKTAIVRTTTSDFTKDEADLRKKIESYKAMIQYEKALGKKGNRELHLMIGVNPEKFDSFYHEIQGLGAIRSMSITKVDKTNEYRQLNAKKVSLEKTVESLEKLKTTAGANQDLLSIYDRQLELEDKLQNLGVDLGNFNTENEFCTVKLSLYEGATAQSISFIHRVKIALQWTIHYFTYTVIGFTALSIFVFALLLIIDKLNVLGIFKQ</sequence>
<keyword evidence="2" id="KW-1133">Transmembrane helix</keyword>
<evidence type="ECO:0000256" key="2">
    <source>
        <dbReference type="SAM" id="Phobius"/>
    </source>
</evidence>
<feature type="coiled-coil region" evidence="1">
    <location>
        <begin position="163"/>
        <end position="190"/>
    </location>
</feature>
<protein>
    <submittedName>
        <fullName evidence="4">DUF4349 domain-containing protein</fullName>
    </submittedName>
</protein>
<comment type="caution">
    <text evidence="4">The sequence shown here is derived from an EMBL/GenBank/DDBJ whole genome shotgun (WGS) entry which is preliminary data.</text>
</comment>
<accession>A0A3E1NTN0</accession>
<evidence type="ECO:0000256" key="1">
    <source>
        <dbReference type="SAM" id="Coils"/>
    </source>
</evidence>
<evidence type="ECO:0000313" key="4">
    <source>
        <dbReference type="EMBL" id="RFM31286.1"/>
    </source>
</evidence>
<dbReference type="AlphaFoldDB" id="A0A3E1NTN0"/>
<keyword evidence="2" id="KW-0812">Transmembrane</keyword>